<proteinExistence type="predicted"/>
<feature type="non-terminal residue" evidence="1">
    <location>
        <position position="1"/>
    </location>
</feature>
<comment type="caution">
    <text evidence="1">The sequence shown here is derived from an EMBL/GenBank/DDBJ whole genome shotgun (WGS) entry which is preliminary data.</text>
</comment>
<organism evidence="1 2">
    <name type="scientific">Mesorhabditis spiculigera</name>
    <dbReference type="NCBI Taxonomy" id="96644"/>
    <lineage>
        <taxon>Eukaryota</taxon>
        <taxon>Metazoa</taxon>
        <taxon>Ecdysozoa</taxon>
        <taxon>Nematoda</taxon>
        <taxon>Chromadorea</taxon>
        <taxon>Rhabditida</taxon>
        <taxon>Rhabditina</taxon>
        <taxon>Rhabditomorpha</taxon>
        <taxon>Rhabditoidea</taxon>
        <taxon>Rhabditidae</taxon>
        <taxon>Mesorhabditinae</taxon>
        <taxon>Mesorhabditis</taxon>
    </lineage>
</organism>
<dbReference type="InterPro" id="IPR035892">
    <property type="entry name" value="C2_domain_sf"/>
</dbReference>
<dbReference type="SUPFAM" id="SSF49562">
    <property type="entry name" value="C2 domain (Calcium/lipid-binding domain, CaLB)"/>
    <property type="match status" value="1"/>
</dbReference>
<name>A0AA36FVM6_9BILA</name>
<evidence type="ECO:0000313" key="1">
    <source>
        <dbReference type="EMBL" id="CAJ0564023.1"/>
    </source>
</evidence>
<sequence>MEPYVPLLPNTGFSSRALVEMSSIAISALSRIVGIGRSLEVVAEVDTVEEGQCELAVDPNWRMSRAESACRLKLIRVEVAAELLPQGCTPSDLVAAVNVKEKIEINGEYRLVQKKKTIYPEWERCWDTAVTPGRIIQVVLMHNQIPVVEATMRLEDIVSKCKGDQITHIWINTKPSGRILAQTRHLRNAGKVYQVRAVSTRR</sequence>
<reference evidence="1" key="1">
    <citation type="submission" date="2023-06" db="EMBL/GenBank/DDBJ databases">
        <authorList>
            <person name="Delattre M."/>
        </authorList>
    </citation>
    <scope>NUCLEOTIDE SEQUENCE</scope>
    <source>
        <strain evidence="1">AF72</strain>
    </source>
</reference>
<accession>A0AA36FVM6</accession>
<dbReference type="Gene3D" id="2.60.40.150">
    <property type="entry name" value="C2 domain"/>
    <property type="match status" value="1"/>
</dbReference>
<dbReference type="Proteomes" id="UP001177023">
    <property type="component" value="Unassembled WGS sequence"/>
</dbReference>
<gene>
    <name evidence="1" type="ORF">MSPICULIGERA_LOCUS2721</name>
</gene>
<dbReference type="Pfam" id="PF21494">
    <property type="entry name" value="PKC_C2"/>
    <property type="match status" value="1"/>
</dbReference>
<keyword evidence="2" id="KW-1185">Reference proteome</keyword>
<dbReference type="EMBL" id="CATQJA010000774">
    <property type="protein sequence ID" value="CAJ0564023.1"/>
    <property type="molecule type" value="Genomic_DNA"/>
</dbReference>
<evidence type="ECO:0000313" key="2">
    <source>
        <dbReference type="Proteomes" id="UP001177023"/>
    </source>
</evidence>
<protein>
    <submittedName>
        <fullName evidence="1">Uncharacterized protein</fullName>
    </submittedName>
</protein>
<dbReference type="AlphaFoldDB" id="A0AA36FVM6"/>